<evidence type="ECO:0000256" key="7">
    <source>
        <dbReference type="ARBA" id="ARBA00022729"/>
    </source>
</evidence>
<dbReference type="Pfam" id="PF18962">
    <property type="entry name" value="Por_Secre_tail"/>
    <property type="match status" value="1"/>
</dbReference>
<comment type="cofactor">
    <cofactor evidence="1">
        <name>Zn(2+)</name>
        <dbReference type="ChEBI" id="CHEBI:29105"/>
    </cofactor>
</comment>
<dbReference type="GO" id="GO:0004222">
    <property type="term" value="F:metalloendopeptidase activity"/>
    <property type="evidence" value="ECO:0007669"/>
    <property type="project" value="InterPro"/>
</dbReference>
<dbReference type="GO" id="GO:0008270">
    <property type="term" value="F:zinc ion binding"/>
    <property type="evidence" value="ECO:0007669"/>
    <property type="project" value="InterPro"/>
</dbReference>
<keyword evidence="7" id="KW-0732">Signal</keyword>
<feature type="transmembrane region" description="Helical" evidence="13">
    <location>
        <begin position="12"/>
        <end position="31"/>
    </location>
</feature>
<comment type="caution">
    <text evidence="16">The sequence shown here is derived from an EMBL/GenBank/DDBJ whole genome shotgun (WGS) entry which is preliminary data.</text>
</comment>
<evidence type="ECO:0000256" key="2">
    <source>
        <dbReference type="ARBA" id="ARBA00004613"/>
    </source>
</evidence>
<evidence type="ECO:0000313" key="16">
    <source>
        <dbReference type="EMBL" id="RFN58565.1"/>
    </source>
</evidence>
<evidence type="ECO:0000256" key="12">
    <source>
        <dbReference type="SAM" id="MobiDB-lite"/>
    </source>
</evidence>
<dbReference type="GO" id="GO:0006508">
    <property type="term" value="P:proteolysis"/>
    <property type="evidence" value="ECO:0007669"/>
    <property type="project" value="UniProtKB-KW"/>
</dbReference>
<dbReference type="InterPro" id="IPR026444">
    <property type="entry name" value="Secre_tail"/>
</dbReference>
<dbReference type="PANTHER" id="PTHR33478">
    <property type="entry name" value="EXTRACELLULAR METALLOPROTEINASE MEP"/>
    <property type="match status" value="1"/>
</dbReference>
<evidence type="ECO:0000259" key="15">
    <source>
        <dbReference type="Pfam" id="PF18962"/>
    </source>
</evidence>
<evidence type="ECO:0000256" key="4">
    <source>
        <dbReference type="ARBA" id="ARBA00022525"/>
    </source>
</evidence>
<name>A0A3E1Q8V6_9FLAO</name>
<dbReference type="GO" id="GO:0005615">
    <property type="term" value="C:extracellular space"/>
    <property type="evidence" value="ECO:0007669"/>
    <property type="project" value="InterPro"/>
</dbReference>
<keyword evidence="17" id="KW-1185">Reference proteome</keyword>
<keyword evidence="13" id="KW-0812">Transmembrane</keyword>
<keyword evidence="13" id="KW-0472">Membrane</keyword>
<dbReference type="Pfam" id="PF07504">
    <property type="entry name" value="FTP"/>
    <property type="match status" value="1"/>
</dbReference>
<keyword evidence="8" id="KW-0378">Hydrolase</keyword>
<keyword evidence="13" id="KW-1133">Transmembrane helix</keyword>
<dbReference type="Proteomes" id="UP000261082">
    <property type="component" value="Unassembled WGS sequence"/>
</dbReference>
<evidence type="ECO:0000256" key="11">
    <source>
        <dbReference type="ARBA" id="ARBA00023145"/>
    </source>
</evidence>
<keyword evidence="11" id="KW-0865">Zymogen</keyword>
<feature type="domain" description="Secretion system C-terminal sorting" evidence="15">
    <location>
        <begin position="1497"/>
        <end position="1566"/>
    </location>
</feature>
<dbReference type="InterPro" id="IPR050371">
    <property type="entry name" value="Fungal_virulence_M36"/>
</dbReference>
<feature type="domain" description="FTP" evidence="14">
    <location>
        <begin position="67"/>
        <end position="113"/>
    </location>
</feature>
<keyword evidence="9" id="KW-0862">Zinc</keyword>
<evidence type="ECO:0000256" key="9">
    <source>
        <dbReference type="ARBA" id="ARBA00022833"/>
    </source>
</evidence>
<organism evidence="16 17">
    <name type="scientific">Marixanthomonas ophiurae</name>
    <dbReference type="NCBI Taxonomy" id="387659"/>
    <lineage>
        <taxon>Bacteria</taxon>
        <taxon>Pseudomonadati</taxon>
        <taxon>Bacteroidota</taxon>
        <taxon>Flavobacteriia</taxon>
        <taxon>Flavobacteriales</taxon>
        <taxon>Flavobacteriaceae</taxon>
        <taxon>Marixanthomonas</taxon>
    </lineage>
</organism>
<keyword evidence="10" id="KW-0482">Metalloprotease</keyword>
<dbReference type="Gene3D" id="1.10.390.10">
    <property type="entry name" value="Neutral Protease Domain 2"/>
    <property type="match status" value="1"/>
</dbReference>
<dbReference type="InterPro" id="IPR011096">
    <property type="entry name" value="FTP_domain"/>
</dbReference>
<dbReference type="Gene3D" id="3.10.170.10">
    <property type="match status" value="1"/>
</dbReference>
<keyword evidence="6" id="KW-0479">Metal-binding</keyword>
<dbReference type="InterPro" id="IPR027268">
    <property type="entry name" value="Peptidase_M4/M1_CTD_sf"/>
</dbReference>
<dbReference type="InterPro" id="IPR001842">
    <property type="entry name" value="Peptidase_M36"/>
</dbReference>
<evidence type="ECO:0000256" key="5">
    <source>
        <dbReference type="ARBA" id="ARBA00022670"/>
    </source>
</evidence>
<dbReference type="OrthoDB" id="5377264at2"/>
<evidence type="ECO:0000256" key="3">
    <source>
        <dbReference type="ARBA" id="ARBA00006006"/>
    </source>
</evidence>
<gene>
    <name evidence="16" type="ORF">DZ858_00330</name>
</gene>
<evidence type="ECO:0000259" key="14">
    <source>
        <dbReference type="Pfam" id="PF07504"/>
    </source>
</evidence>
<accession>A0A3E1Q8V6</accession>
<evidence type="ECO:0000256" key="8">
    <source>
        <dbReference type="ARBA" id="ARBA00022801"/>
    </source>
</evidence>
<protein>
    <submittedName>
        <fullName evidence="16">T9SS C-terminal target domain-containing protein</fullName>
    </submittedName>
</protein>
<dbReference type="NCBIfam" id="TIGR04183">
    <property type="entry name" value="Por_Secre_tail"/>
    <property type="match status" value="1"/>
</dbReference>
<evidence type="ECO:0000256" key="1">
    <source>
        <dbReference type="ARBA" id="ARBA00001947"/>
    </source>
</evidence>
<comment type="similarity">
    <text evidence="3">Belongs to the peptidase M36 family.</text>
</comment>
<dbReference type="SUPFAM" id="SSF55486">
    <property type="entry name" value="Metalloproteases ('zincins'), catalytic domain"/>
    <property type="match status" value="1"/>
</dbReference>
<dbReference type="RefSeq" id="WP_117157593.1">
    <property type="nucleotide sequence ID" value="NZ_QVID01000001.1"/>
</dbReference>
<dbReference type="CDD" id="cd09596">
    <property type="entry name" value="M36"/>
    <property type="match status" value="1"/>
</dbReference>
<dbReference type="PANTHER" id="PTHR33478:SF1">
    <property type="entry name" value="EXTRACELLULAR METALLOPROTEINASE MEP"/>
    <property type="match status" value="1"/>
</dbReference>
<proteinExistence type="inferred from homology"/>
<keyword evidence="4" id="KW-0964">Secreted</keyword>
<comment type="subcellular location">
    <subcellularLocation>
        <location evidence="2">Secreted</location>
    </subcellularLocation>
</comment>
<keyword evidence="5" id="KW-0645">Protease</keyword>
<evidence type="ECO:0000256" key="10">
    <source>
        <dbReference type="ARBA" id="ARBA00023049"/>
    </source>
</evidence>
<dbReference type="Pfam" id="PF02128">
    <property type="entry name" value="Peptidase_M36"/>
    <property type="match status" value="1"/>
</dbReference>
<dbReference type="EMBL" id="QVID01000001">
    <property type="protein sequence ID" value="RFN58565.1"/>
    <property type="molecule type" value="Genomic_DNA"/>
</dbReference>
<evidence type="ECO:0000313" key="17">
    <source>
        <dbReference type="Proteomes" id="UP000261082"/>
    </source>
</evidence>
<sequence length="1569" mass="168562">MKTHNEPSSLSFNFNLLFLIVFYLSGLFAIAQVNPNQSTRPKTTKKDVVQKASADLKKLIQQKSPDYVITAEHVSSTTGIRHIYLRQAIGDLEVVGTESSVHLDATGKVVAEHSNFLENINNTLLNTSSSIQAEQAIRSVAQQMNYGAVKNLGQITSEKGKNKAAVYSKAGISNSKIPVKLMYYYRERVGTTLIWELSVEEKNSSDWWNFRVDAQTGQIIDKVNFTVSCIEESHEHHSKLNNEGIVKEEKPIYTVENEPTSMVGSYNVIELPLESPNFGSRSVVTNPDNAVASPYGWHDTDGVAGAESEYTVGNNADAYDDSSSTQTGTGEGDNSERAFGGAGLVFNDPFNPVYSNGDRSIDAAVTNVFYWSNIIHDITYQYGFDEASGNFQINNYGNGGIGGDSVRAEAQDGSGTCNANFSTPVDGNKGRMQMYVCNSRDGDFDNAVITHEYGHGISTRLTGGAGDSNCLNRFTHPEQMGEGWSDFFGLVFTMNVGEQGDDARGVGTWLLGEGPNGQGIRTYRYSTDLAENPHTYDAVKSAVVPHGVGEIWAVMLWDMTWDLIDVYGFDPDIYNGNGGNNIAMNLVMEGLKLQPCGPGFVDGRDAILAADQALYGGANYCTIWKAFARRGLGFSASQGSSTSITDGTEAFDMPPNIALFNTAPETLCVTAGIQSGLGGGTPTGGIYSGTGVSDDGNGTTFTFDPSIAGIGTASITYTVSDACNPGSNTALIDTIEITDGLPDLICKNTSITLDGAGNASIENSDVIANTIPDTSTYTLDESGTFALETITGTPISLGDDNGTTALPIGFDFSFYGNTYSSFYIASNGFISFDGSGMTGSSSYTPTALPNANTPNNMIAVVWDDLSPNNGGAINYETIGTAPNRKLVIDFVGVPLYNDAATITAQVQIYEGSSLIEIHSTDVQNNGGSRTMGIENADGTAALAATGRNNQVWTANNDYVAFVPGITNNLADNCGNPVVLSLSKMDFTCKDIGDNIVTVTADDGNGGIATCEAIVTVEGPTTTYTGTWDNGVPDTSKKAIFNSNYNTSTADIDACSCEVGNNAEVTVGGGDYMKVEGNITVNSGASLVIVHEGSVVQVDDNATVTNNGTITVEKTSPSIGNRGFMIASSPMTEDTKAAFGNPIQFRNHITSNFVPNQDVEDDFPDANNFADDNGDNWQQYVGMMNPGEGYLMMPQTTPTIGTPASYDFEFDQGTLNNGVISFTLGYNGTQNGSPNILGNPYASAIDVDVFFDDNTMIDDVYFWEHLNPPSNYPGYNVSNYDMGDISIYNETMGGVPAANGGATPNEYIASGQGFGVKPNSGGTVVFNNAMRVTDNNNTYRNNEIEKDRVWVNVFNDAYKLGSTTMIGYSEVTTDGFDDGVDSKRLATPVSIYSELETGEQLVIQGRKPFDIEDEVMLSFSTQIEEVQTYRISIHNLEGINVSDATVYLLDTKNGNLTNLSQEDYTFSSNVGTYHNRFKILYKGTVLNTSDNVLETISVFPNPTDGILNITSPNTPITTVEVFDIRGRKVLEKQLNNQNNGAVDVSKLESALYFISIYTADGFITKRFLKE</sequence>
<evidence type="ECO:0000256" key="6">
    <source>
        <dbReference type="ARBA" id="ARBA00022723"/>
    </source>
</evidence>
<reference evidence="16 17" key="1">
    <citation type="journal article" date="2007" name="Int. J. Syst. Evol. Microbiol.">
        <title>Marixanthomonas ophiurae gen. nov., sp. nov., a marine bacterium of the family Flavobacteriaceae isolated from a deep-sea brittle star.</title>
        <authorList>
            <person name="Romanenko L.A."/>
            <person name="Uchino M."/>
            <person name="Frolova G.M."/>
            <person name="Mikhailov V.V."/>
        </authorList>
    </citation>
    <scope>NUCLEOTIDE SEQUENCE [LARGE SCALE GENOMIC DNA]</scope>
    <source>
        <strain evidence="16 17">KMM 3046</strain>
    </source>
</reference>
<evidence type="ECO:0000256" key="13">
    <source>
        <dbReference type="SAM" id="Phobius"/>
    </source>
</evidence>
<feature type="region of interest" description="Disordered" evidence="12">
    <location>
        <begin position="313"/>
        <end position="336"/>
    </location>
</feature>